<evidence type="ECO:0000256" key="8">
    <source>
        <dbReference type="ARBA" id="ARBA00048679"/>
    </source>
</evidence>
<dbReference type="FunFam" id="3.30.200.20:FF:000228">
    <property type="entry name" value="Serine/threonine-protein kinase BIK1"/>
    <property type="match status" value="1"/>
</dbReference>
<comment type="caution">
    <text evidence="13">The sequence shown here is derived from an EMBL/GenBank/DDBJ whole genome shotgun (WGS) entry which is preliminary data.</text>
</comment>
<dbReference type="GO" id="GO:0004674">
    <property type="term" value="F:protein serine/threonine kinase activity"/>
    <property type="evidence" value="ECO:0007669"/>
    <property type="project" value="UniProtKB-KW"/>
</dbReference>
<evidence type="ECO:0000256" key="2">
    <source>
        <dbReference type="ARBA" id="ARBA00022527"/>
    </source>
</evidence>
<evidence type="ECO:0000256" key="4">
    <source>
        <dbReference type="ARBA" id="ARBA00022741"/>
    </source>
</evidence>
<dbReference type="InterPro" id="IPR008271">
    <property type="entry name" value="Ser/Thr_kinase_AS"/>
</dbReference>
<feature type="domain" description="Protein kinase" evidence="12">
    <location>
        <begin position="93"/>
        <end position="376"/>
    </location>
</feature>
<dbReference type="Pfam" id="PF07714">
    <property type="entry name" value="PK_Tyr_Ser-Thr"/>
    <property type="match status" value="1"/>
</dbReference>
<dbReference type="InterPro" id="IPR000719">
    <property type="entry name" value="Prot_kinase_dom"/>
</dbReference>
<keyword evidence="14" id="KW-1185">Reference proteome</keyword>
<feature type="compositionally biased region" description="Polar residues" evidence="11">
    <location>
        <begin position="10"/>
        <end position="24"/>
    </location>
</feature>
<evidence type="ECO:0000256" key="11">
    <source>
        <dbReference type="SAM" id="MobiDB-lite"/>
    </source>
</evidence>
<evidence type="ECO:0000313" key="13">
    <source>
        <dbReference type="EMBL" id="KMZ57450.1"/>
    </source>
</evidence>
<dbReference type="EC" id="2.7.11.1" evidence="1"/>
<dbReference type="OMA" id="CFRTISP"/>
<dbReference type="SUPFAM" id="SSF56112">
    <property type="entry name" value="Protein kinase-like (PK-like)"/>
    <property type="match status" value="1"/>
</dbReference>
<dbReference type="GO" id="GO:0005524">
    <property type="term" value="F:ATP binding"/>
    <property type="evidence" value="ECO:0007669"/>
    <property type="project" value="UniProtKB-UniRule"/>
</dbReference>
<dbReference type="PROSITE" id="PS00107">
    <property type="entry name" value="PROTEIN_KINASE_ATP"/>
    <property type="match status" value="1"/>
</dbReference>
<evidence type="ECO:0000256" key="9">
    <source>
        <dbReference type="PROSITE-ProRule" id="PRU10141"/>
    </source>
</evidence>
<dbReference type="AlphaFoldDB" id="A0A0K9NN84"/>
<keyword evidence="3" id="KW-0808">Transferase</keyword>
<feature type="compositionally biased region" description="Low complexity" evidence="11">
    <location>
        <begin position="25"/>
        <end position="59"/>
    </location>
</feature>
<evidence type="ECO:0000256" key="5">
    <source>
        <dbReference type="ARBA" id="ARBA00022777"/>
    </source>
</evidence>
<dbReference type="Proteomes" id="UP000036987">
    <property type="component" value="Unassembled WGS sequence"/>
</dbReference>
<keyword evidence="6 9" id="KW-0067">ATP-binding</keyword>
<evidence type="ECO:0000256" key="3">
    <source>
        <dbReference type="ARBA" id="ARBA00022679"/>
    </source>
</evidence>
<keyword evidence="4 9" id="KW-0547">Nucleotide-binding</keyword>
<reference evidence="14" key="1">
    <citation type="journal article" date="2016" name="Nature">
        <title>The genome of the seagrass Zostera marina reveals angiosperm adaptation to the sea.</title>
        <authorList>
            <person name="Olsen J.L."/>
            <person name="Rouze P."/>
            <person name="Verhelst B."/>
            <person name="Lin Y.-C."/>
            <person name="Bayer T."/>
            <person name="Collen J."/>
            <person name="Dattolo E."/>
            <person name="De Paoli E."/>
            <person name="Dittami S."/>
            <person name="Maumus F."/>
            <person name="Michel G."/>
            <person name="Kersting A."/>
            <person name="Lauritano C."/>
            <person name="Lohaus R."/>
            <person name="Toepel M."/>
            <person name="Tonon T."/>
            <person name="Vanneste K."/>
            <person name="Amirebrahimi M."/>
            <person name="Brakel J."/>
            <person name="Bostroem C."/>
            <person name="Chovatia M."/>
            <person name="Grimwood J."/>
            <person name="Jenkins J.W."/>
            <person name="Jueterbock A."/>
            <person name="Mraz A."/>
            <person name="Stam W.T."/>
            <person name="Tice H."/>
            <person name="Bornberg-Bauer E."/>
            <person name="Green P.J."/>
            <person name="Pearson G.A."/>
            <person name="Procaccini G."/>
            <person name="Duarte C.M."/>
            <person name="Schmutz J."/>
            <person name="Reusch T.B.H."/>
            <person name="Van de Peer Y."/>
        </authorList>
    </citation>
    <scope>NUCLEOTIDE SEQUENCE [LARGE SCALE GENOMIC DNA]</scope>
    <source>
        <strain evidence="14">cv. Finnish</strain>
    </source>
</reference>
<feature type="region of interest" description="Disordered" evidence="11">
    <location>
        <begin position="1"/>
        <end position="59"/>
    </location>
</feature>
<comment type="catalytic activity">
    <reaction evidence="8">
        <text>L-seryl-[protein] + ATP = O-phospho-L-seryl-[protein] + ADP + H(+)</text>
        <dbReference type="Rhea" id="RHEA:17989"/>
        <dbReference type="Rhea" id="RHEA-COMP:9863"/>
        <dbReference type="Rhea" id="RHEA-COMP:11604"/>
        <dbReference type="ChEBI" id="CHEBI:15378"/>
        <dbReference type="ChEBI" id="CHEBI:29999"/>
        <dbReference type="ChEBI" id="CHEBI:30616"/>
        <dbReference type="ChEBI" id="CHEBI:83421"/>
        <dbReference type="ChEBI" id="CHEBI:456216"/>
        <dbReference type="EC" id="2.7.11.1"/>
    </reaction>
</comment>
<dbReference type="OrthoDB" id="4062651at2759"/>
<keyword evidence="5 13" id="KW-0418">Kinase</keyword>
<comment type="catalytic activity">
    <reaction evidence="7">
        <text>L-threonyl-[protein] + ATP = O-phospho-L-threonyl-[protein] + ADP + H(+)</text>
        <dbReference type="Rhea" id="RHEA:46608"/>
        <dbReference type="Rhea" id="RHEA-COMP:11060"/>
        <dbReference type="Rhea" id="RHEA-COMP:11605"/>
        <dbReference type="ChEBI" id="CHEBI:15378"/>
        <dbReference type="ChEBI" id="CHEBI:30013"/>
        <dbReference type="ChEBI" id="CHEBI:30616"/>
        <dbReference type="ChEBI" id="CHEBI:61977"/>
        <dbReference type="ChEBI" id="CHEBI:456216"/>
        <dbReference type="EC" id="2.7.11.1"/>
    </reaction>
</comment>
<accession>A0A0K9NN84</accession>
<dbReference type="PROSITE" id="PS50011">
    <property type="entry name" value="PROTEIN_KINASE_DOM"/>
    <property type="match status" value="1"/>
</dbReference>
<dbReference type="InterPro" id="IPR011009">
    <property type="entry name" value="Kinase-like_dom_sf"/>
</dbReference>
<evidence type="ECO:0000256" key="6">
    <source>
        <dbReference type="ARBA" id="ARBA00022840"/>
    </source>
</evidence>
<gene>
    <name evidence="13" type="ORF">ZOSMA_85G00120</name>
</gene>
<evidence type="ECO:0000256" key="7">
    <source>
        <dbReference type="ARBA" id="ARBA00047899"/>
    </source>
</evidence>
<dbReference type="InterPro" id="IPR001245">
    <property type="entry name" value="Ser-Thr/Tyr_kinase_cat_dom"/>
</dbReference>
<evidence type="ECO:0000259" key="12">
    <source>
        <dbReference type="PROSITE" id="PS50011"/>
    </source>
</evidence>
<dbReference type="PROSITE" id="PS00108">
    <property type="entry name" value="PROTEIN_KINASE_ST"/>
    <property type="match status" value="1"/>
</dbReference>
<dbReference type="InterPro" id="IPR017441">
    <property type="entry name" value="Protein_kinase_ATP_BS"/>
</dbReference>
<evidence type="ECO:0000313" key="14">
    <source>
        <dbReference type="Proteomes" id="UP000036987"/>
    </source>
</evidence>
<evidence type="ECO:0000256" key="1">
    <source>
        <dbReference type="ARBA" id="ARBA00012513"/>
    </source>
</evidence>
<evidence type="ECO:0000256" key="10">
    <source>
        <dbReference type="RuleBase" id="RU000304"/>
    </source>
</evidence>
<dbReference type="FunFam" id="1.10.510.10:FF:000095">
    <property type="entry name" value="protein STRUBBELIG-RECEPTOR FAMILY 8"/>
    <property type="match status" value="1"/>
</dbReference>
<feature type="binding site" evidence="9">
    <location>
        <position position="132"/>
    </location>
    <ligand>
        <name>ATP</name>
        <dbReference type="ChEBI" id="CHEBI:30616"/>
    </ligand>
</feature>
<dbReference type="STRING" id="29655.A0A0K9NN84"/>
<dbReference type="CDD" id="cd14066">
    <property type="entry name" value="STKc_IRAK"/>
    <property type="match status" value="1"/>
</dbReference>
<dbReference type="SMART" id="SM00220">
    <property type="entry name" value="S_TKc"/>
    <property type="match status" value="1"/>
</dbReference>
<dbReference type="EMBL" id="LFYR01002060">
    <property type="protein sequence ID" value="KMZ57450.1"/>
    <property type="molecule type" value="Genomic_DNA"/>
</dbReference>
<organism evidence="13 14">
    <name type="scientific">Zostera marina</name>
    <name type="common">Eelgrass</name>
    <dbReference type="NCBI Taxonomy" id="29655"/>
    <lineage>
        <taxon>Eukaryota</taxon>
        <taxon>Viridiplantae</taxon>
        <taxon>Streptophyta</taxon>
        <taxon>Embryophyta</taxon>
        <taxon>Tracheophyta</taxon>
        <taxon>Spermatophyta</taxon>
        <taxon>Magnoliopsida</taxon>
        <taxon>Liliopsida</taxon>
        <taxon>Zosteraceae</taxon>
        <taxon>Zostera</taxon>
    </lineage>
</organism>
<dbReference type="PANTHER" id="PTHR45621">
    <property type="entry name" value="OS01G0588500 PROTEIN-RELATED"/>
    <property type="match status" value="1"/>
</dbReference>
<proteinExistence type="inferred from homology"/>
<protein>
    <recommendedName>
        <fullName evidence="1">non-specific serine/threonine protein kinase</fullName>
        <ecNumber evidence="1">2.7.11.1</ecNumber>
    </recommendedName>
</protein>
<dbReference type="Gene3D" id="1.10.510.10">
    <property type="entry name" value="Transferase(Phosphotransferase) domain 1"/>
    <property type="match status" value="1"/>
</dbReference>
<comment type="similarity">
    <text evidence="10">Belongs to the protein kinase superfamily.</text>
</comment>
<dbReference type="Gene3D" id="3.30.200.20">
    <property type="entry name" value="Phosphorylase Kinase, domain 1"/>
    <property type="match status" value="1"/>
</dbReference>
<name>A0A0K9NN84_ZOSMR</name>
<dbReference type="InterPro" id="IPR050823">
    <property type="entry name" value="Plant_Ser_Thr_Prot_Kinase"/>
</dbReference>
<sequence length="377" mass="41654">MGNCFRTISPKIQNSQGTANNTTYGSSKSNNKSGFSSQPPSTVTSSSNPSSFTLPSSSNGSSLPVHLTEGEILSSSNVAVFAFSELKNATRNFRPDSLLGEGGFGYVYKGWIDEQTLLTSKPGYGIAVAIKKLKPESFQGQKEWLAEVRYLGQLHHPNLVRLIGYCSDGDNRLLVYEFMLKGSLENHLFRRSSQILSWSLRLKIAIGAAKGLEFLHDSKVIYRDLKASNILLDGEYEAKLSDFGLAKDGPTGDRTHISTNVMGTQGYAAPEYIATGRLTAKADVYSYGVLLLELITGRRAMDRSKVGIEQNLVEWAKPLLGNKRKIFRIIDIRFEGKYPKKGAFEFANLTLQCINSQPNLRPQMSEVLAKLEHILQV</sequence>
<keyword evidence="2 10" id="KW-0723">Serine/threonine-protein kinase</keyword>